<proteinExistence type="predicted"/>
<dbReference type="PANTHER" id="PTHR48051">
    <property type="match status" value="1"/>
</dbReference>
<organism evidence="3 4">
    <name type="scientific">Gracilariopsis chorda</name>
    <dbReference type="NCBI Taxonomy" id="448386"/>
    <lineage>
        <taxon>Eukaryota</taxon>
        <taxon>Rhodophyta</taxon>
        <taxon>Florideophyceae</taxon>
        <taxon>Rhodymeniophycidae</taxon>
        <taxon>Gracilariales</taxon>
        <taxon>Gracilariaceae</taxon>
        <taxon>Gracilariopsis</taxon>
    </lineage>
</organism>
<dbReference type="AlphaFoldDB" id="A0A2V3J1Q3"/>
<dbReference type="InterPro" id="IPR001611">
    <property type="entry name" value="Leu-rich_rpt"/>
</dbReference>
<dbReference type="Proteomes" id="UP000247409">
    <property type="component" value="Unassembled WGS sequence"/>
</dbReference>
<keyword evidence="2" id="KW-0677">Repeat</keyword>
<dbReference type="PANTHER" id="PTHR48051:SF1">
    <property type="entry name" value="RAS SUPPRESSOR PROTEIN 1"/>
    <property type="match status" value="1"/>
</dbReference>
<sequence>MHASSSLAEFMSKLEQGPQGVEDACVAVDRCASESSPILDLQQMMLTDEDLNVVASKFQTVAEHVTTLNLFMNEITVLPASIAQLSNLQVLKAGCNPLKELQSGLLEGLSKLRELDIGFSDTLEDLPDSFHACHSLKTLHAGNGLLKSIPLSVFRCENLEELHVYGNSIKEISNEIGCLRSLRVLSIGRNQISTLPDSISDCGALEVLHAYENCLATLPQGLSKLNNLKTLNVDFNADLPIPPRSVFSVANVKATAAFHANGTS</sequence>
<dbReference type="EMBL" id="NBIV01000015">
    <property type="protein sequence ID" value="PXF48265.1"/>
    <property type="molecule type" value="Genomic_DNA"/>
</dbReference>
<accession>A0A2V3J1Q3</accession>
<dbReference type="STRING" id="448386.A0A2V3J1Q3"/>
<evidence type="ECO:0000313" key="4">
    <source>
        <dbReference type="Proteomes" id="UP000247409"/>
    </source>
</evidence>
<evidence type="ECO:0000256" key="2">
    <source>
        <dbReference type="ARBA" id="ARBA00022737"/>
    </source>
</evidence>
<dbReference type="OrthoDB" id="5458at2759"/>
<dbReference type="InterPro" id="IPR003591">
    <property type="entry name" value="Leu-rich_rpt_typical-subtyp"/>
</dbReference>
<dbReference type="PROSITE" id="PS51450">
    <property type="entry name" value="LRR"/>
    <property type="match status" value="1"/>
</dbReference>
<keyword evidence="1" id="KW-0433">Leucine-rich repeat</keyword>
<name>A0A2V3J1Q3_9FLOR</name>
<protein>
    <submittedName>
        <fullName evidence="3">Protein lap1</fullName>
    </submittedName>
</protein>
<evidence type="ECO:0000256" key="1">
    <source>
        <dbReference type="ARBA" id="ARBA00022614"/>
    </source>
</evidence>
<dbReference type="InterPro" id="IPR032675">
    <property type="entry name" value="LRR_dom_sf"/>
</dbReference>
<dbReference type="Gene3D" id="3.80.10.10">
    <property type="entry name" value="Ribonuclease Inhibitor"/>
    <property type="match status" value="2"/>
</dbReference>
<dbReference type="GO" id="GO:0005737">
    <property type="term" value="C:cytoplasm"/>
    <property type="evidence" value="ECO:0007669"/>
    <property type="project" value="TreeGrafter"/>
</dbReference>
<reference evidence="3 4" key="1">
    <citation type="journal article" date="2018" name="Mol. Biol. Evol.">
        <title>Analysis of the draft genome of the red seaweed Gracilariopsis chorda provides insights into genome size evolution in Rhodophyta.</title>
        <authorList>
            <person name="Lee J."/>
            <person name="Yang E.C."/>
            <person name="Graf L."/>
            <person name="Yang J.H."/>
            <person name="Qiu H."/>
            <person name="Zel Zion U."/>
            <person name="Chan C.X."/>
            <person name="Stephens T.G."/>
            <person name="Weber A.P.M."/>
            <person name="Boo G.H."/>
            <person name="Boo S.M."/>
            <person name="Kim K.M."/>
            <person name="Shin Y."/>
            <person name="Jung M."/>
            <person name="Lee S.J."/>
            <person name="Yim H.S."/>
            <person name="Lee J.H."/>
            <person name="Bhattacharya D."/>
            <person name="Yoon H.S."/>
        </authorList>
    </citation>
    <scope>NUCLEOTIDE SEQUENCE [LARGE SCALE GENOMIC DNA]</scope>
    <source>
        <strain evidence="3 4">SKKU-2015</strain>
        <tissue evidence="3">Whole body</tissue>
    </source>
</reference>
<dbReference type="SMART" id="SM00369">
    <property type="entry name" value="LRR_TYP"/>
    <property type="match status" value="4"/>
</dbReference>
<dbReference type="InterPro" id="IPR050216">
    <property type="entry name" value="LRR_domain-containing"/>
</dbReference>
<dbReference type="Pfam" id="PF13855">
    <property type="entry name" value="LRR_8"/>
    <property type="match status" value="1"/>
</dbReference>
<keyword evidence="4" id="KW-1185">Reference proteome</keyword>
<evidence type="ECO:0000313" key="3">
    <source>
        <dbReference type="EMBL" id="PXF48265.1"/>
    </source>
</evidence>
<gene>
    <name evidence="3" type="ORF">BWQ96_01954</name>
</gene>
<dbReference type="SUPFAM" id="SSF52058">
    <property type="entry name" value="L domain-like"/>
    <property type="match status" value="1"/>
</dbReference>
<comment type="caution">
    <text evidence="3">The sequence shown here is derived from an EMBL/GenBank/DDBJ whole genome shotgun (WGS) entry which is preliminary data.</text>
</comment>